<sequence length="604" mass="64455">MQDGVPAPDLVLCDPARVSALHDSGLSAQPDSAMDRFAAMVRVQLRVPVALVSLVEPDRQVFPGMQGLPEPWASARQTPLSHSFCQHVVATGVPLVLSDARTSALTRDNLAIPDLGVVAYAGIPLTDTTGQVLGSLCAIDTRPRTWTDDEISTLADLATMCATEIRLRLATRQGKRDRDRRDELASQLDRAHARNEILLSAAQALAGTRTLEQIRHEVSWLVSADHRPSYVGLVVAEPGGTLRRVAQPGRTTTADTAEFAVYRPDAAMPTAKAFRERRLLCYEDPAAIDAGFPAAIGRLYRELGLHATACAPLVGSRDVLGVLTLGWDGPHELDSAERAVLSTIATYTAQALERVRQLERRIGVARQLQEAMLTALPAVPGLRMAARYRPSEADEAVGGDWYDAVTLPGAPGPAALAVTVGDITGHDVHASTLMGQVRSMLRQAAWDLPGAGPAETVEALETALTGLELSATGTLVHAHLRRGGGGRWDLTTTNAGHPPPIVVHPGGRTEVLTEHDVLFSHFGIRTRPRTDLRTTLEPGSLVFLYTDGLVERRGEDIDEALRGLAAFLTGFAGQDPAVVADAVLAHLVEPGGHDDDVVVLAIGT</sequence>
<evidence type="ECO:0000259" key="3">
    <source>
        <dbReference type="SMART" id="SM00331"/>
    </source>
</evidence>
<dbReference type="InterPro" id="IPR052016">
    <property type="entry name" value="Bact_Sigma-Reg"/>
</dbReference>
<feature type="domain" description="GAF" evidence="2">
    <location>
        <begin position="210"/>
        <end position="362"/>
    </location>
</feature>
<comment type="caution">
    <text evidence="4">The sequence shown here is derived from an EMBL/GenBank/DDBJ whole genome shotgun (WGS) entry which is preliminary data.</text>
</comment>
<keyword evidence="1" id="KW-0378">Hydrolase</keyword>
<evidence type="ECO:0000313" key="4">
    <source>
        <dbReference type="EMBL" id="MEA5360406.1"/>
    </source>
</evidence>
<dbReference type="EMBL" id="JAYFSI010000002">
    <property type="protein sequence ID" value="MEA5360406.1"/>
    <property type="molecule type" value="Genomic_DNA"/>
</dbReference>
<dbReference type="InterPro" id="IPR029016">
    <property type="entry name" value="GAF-like_dom_sf"/>
</dbReference>
<gene>
    <name evidence="4" type="ORF">VA596_12740</name>
</gene>
<dbReference type="Gene3D" id="3.60.40.10">
    <property type="entry name" value="PPM-type phosphatase domain"/>
    <property type="match status" value="1"/>
</dbReference>
<dbReference type="SMART" id="SM00331">
    <property type="entry name" value="PP2C_SIG"/>
    <property type="match status" value="1"/>
</dbReference>
<dbReference type="RefSeq" id="WP_323326520.1">
    <property type="nucleotide sequence ID" value="NZ_JAYFSI010000002.1"/>
</dbReference>
<proteinExistence type="predicted"/>
<dbReference type="PANTHER" id="PTHR43156:SF2">
    <property type="entry name" value="STAGE II SPORULATION PROTEIN E"/>
    <property type="match status" value="1"/>
</dbReference>
<dbReference type="Pfam" id="PF07228">
    <property type="entry name" value="SpoIIE"/>
    <property type="match status" value="1"/>
</dbReference>
<organism evidence="4 5">
    <name type="scientific">Amycolatopsis heterodermiae</name>
    <dbReference type="NCBI Taxonomy" id="3110235"/>
    <lineage>
        <taxon>Bacteria</taxon>
        <taxon>Bacillati</taxon>
        <taxon>Actinomycetota</taxon>
        <taxon>Actinomycetes</taxon>
        <taxon>Pseudonocardiales</taxon>
        <taxon>Pseudonocardiaceae</taxon>
        <taxon>Amycolatopsis</taxon>
    </lineage>
</organism>
<feature type="domain" description="GAF" evidence="2">
    <location>
        <begin position="29"/>
        <end position="175"/>
    </location>
</feature>
<evidence type="ECO:0000256" key="1">
    <source>
        <dbReference type="ARBA" id="ARBA00022801"/>
    </source>
</evidence>
<dbReference type="InterPro" id="IPR003018">
    <property type="entry name" value="GAF"/>
</dbReference>
<reference evidence="4 5" key="1">
    <citation type="submission" date="2023-12" db="EMBL/GenBank/DDBJ databases">
        <title>Amycolatopsis sp. V23-08.</title>
        <authorList>
            <person name="Somphong A."/>
        </authorList>
    </citation>
    <scope>NUCLEOTIDE SEQUENCE [LARGE SCALE GENOMIC DNA]</scope>
    <source>
        <strain evidence="4 5">V23-08</strain>
    </source>
</reference>
<accession>A0ABU5R2G9</accession>
<evidence type="ECO:0000313" key="5">
    <source>
        <dbReference type="Proteomes" id="UP001304298"/>
    </source>
</evidence>
<dbReference type="SMART" id="SM00065">
    <property type="entry name" value="GAF"/>
    <property type="match status" value="2"/>
</dbReference>
<keyword evidence="5" id="KW-1185">Reference proteome</keyword>
<dbReference type="SUPFAM" id="SSF81606">
    <property type="entry name" value="PP2C-like"/>
    <property type="match status" value="1"/>
</dbReference>
<dbReference type="Gene3D" id="3.30.450.40">
    <property type="match status" value="2"/>
</dbReference>
<feature type="domain" description="PPM-type phosphatase" evidence="3">
    <location>
        <begin position="379"/>
        <end position="604"/>
    </location>
</feature>
<evidence type="ECO:0000259" key="2">
    <source>
        <dbReference type="SMART" id="SM00065"/>
    </source>
</evidence>
<dbReference type="Proteomes" id="UP001304298">
    <property type="component" value="Unassembled WGS sequence"/>
</dbReference>
<protein>
    <submittedName>
        <fullName evidence="4">SpoIIE family protein phosphatase</fullName>
    </submittedName>
</protein>
<dbReference type="Pfam" id="PF01590">
    <property type="entry name" value="GAF"/>
    <property type="match status" value="1"/>
</dbReference>
<name>A0ABU5R2G9_9PSEU</name>
<dbReference type="InterPro" id="IPR001932">
    <property type="entry name" value="PPM-type_phosphatase-like_dom"/>
</dbReference>
<dbReference type="Pfam" id="PF13185">
    <property type="entry name" value="GAF_2"/>
    <property type="match status" value="1"/>
</dbReference>
<dbReference type="PANTHER" id="PTHR43156">
    <property type="entry name" value="STAGE II SPORULATION PROTEIN E-RELATED"/>
    <property type="match status" value="1"/>
</dbReference>
<dbReference type="InterPro" id="IPR036457">
    <property type="entry name" value="PPM-type-like_dom_sf"/>
</dbReference>
<dbReference type="SUPFAM" id="SSF55781">
    <property type="entry name" value="GAF domain-like"/>
    <property type="match status" value="2"/>
</dbReference>